<dbReference type="STRING" id="1069081.SAMN05660197_0541"/>
<dbReference type="PROSITE" id="PS51257">
    <property type="entry name" value="PROKAR_LIPOPROTEIN"/>
    <property type="match status" value="1"/>
</dbReference>
<protein>
    <submittedName>
        <fullName evidence="2">Predicted periplasmic lipoprotein</fullName>
    </submittedName>
</protein>
<dbReference type="RefSeq" id="WP_084275037.1">
    <property type="nucleotide sequence ID" value="NZ_AP026671.1"/>
</dbReference>
<evidence type="ECO:0000313" key="3">
    <source>
        <dbReference type="Proteomes" id="UP000192602"/>
    </source>
</evidence>
<dbReference type="EMBL" id="FWWZ01000001">
    <property type="protein sequence ID" value="SMC08774.1"/>
    <property type="molecule type" value="Genomic_DNA"/>
</dbReference>
<evidence type="ECO:0000256" key="1">
    <source>
        <dbReference type="SAM" id="SignalP"/>
    </source>
</evidence>
<feature type="signal peptide" evidence="1">
    <location>
        <begin position="1"/>
        <end position="24"/>
    </location>
</feature>
<feature type="chain" id="PRO_5012845519" evidence="1">
    <location>
        <begin position="25"/>
        <end position="136"/>
    </location>
</feature>
<accession>A0A1W1WR37</accession>
<dbReference type="InterPro" id="IPR010824">
    <property type="entry name" value="DUF1425"/>
</dbReference>
<dbReference type="Gene3D" id="2.60.40.3230">
    <property type="match status" value="1"/>
</dbReference>
<proteinExistence type="predicted"/>
<keyword evidence="2" id="KW-0449">Lipoprotein</keyword>
<keyword evidence="1" id="KW-0732">Signal</keyword>
<gene>
    <name evidence="2" type="ORF">SAMN05660197_0541</name>
</gene>
<dbReference type="OrthoDB" id="5363081at2"/>
<evidence type="ECO:0000313" key="2">
    <source>
        <dbReference type="EMBL" id="SMC08774.1"/>
    </source>
</evidence>
<dbReference type="Proteomes" id="UP000192602">
    <property type="component" value="Unassembled WGS sequence"/>
</dbReference>
<name>A0A1W1WR37_9BACT</name>
<dbReference type="InterPro" id="IPR038483">
    <property type="entry name" value="YcfL-like_sf"/>
</dbReference>
<organism evidence="2 3">
    <name type="scientific">Nitratiruptor tergarcus DSM 16512</name>
    <dbReference type="NCBI Taxonomy" id="1069081"/>
    <lineage>
        <taxon>Bacteria</taxon>
        <taxon>Pseudomonadati</taxon>
        <taxon>Campylobacterota</taxon>
        <taxon>Epsilonproteobacteria</taxon>
        <taxon>Nautiliales</taxon>
        <taxon>Nitratiruptoraceae</taxon>
        <taxon>Nitratiruptor</taxon>
    </lineage>
</organism>
<keyword evidence="3" id="KW-1185">Reference proteome</keyword>
<dbReference type="AlphaFoldDB" id="A0A1W1WR37"/>
<dbReference type="Pfam" id="PF07233">
    <property type="entry name" value="DUF1425"/>
    <property type="match status" value="1"/>
</dbReference>
<sequence>MNIKTLKIWSIIAVLILSTGCAPSTYPAHKSASNVLKSISNEYIINNIPLDYKVSIVSYNSKYTNDLLHVSVDIKNHKQEQYELEYRFRWFDDTGFEVDATPWLPLTLNAMEYKTIQGIAHSPQVESFKFYIRVKQ</sequence>
<reference evidence="3" key="1">
    <citation type="submission" date="2017-04" db="EMBL/GenBank/DDBJ databases">
        <authorList>
            <person name="Varghese N."/>
            <person name="Submissions S."/>
        </authorList>
    </citation>
    <scope>NUCLEOTIDE SEQUENCE [LARGE SCALE GENOMIC DNA]</scope>
    <source>
        <strain evidence="3">DSM 16512</strain>
    </source>
</reference>
<dbReference type="CDD" id="cd09030">
    <property type="entry name" value="DUF1425"/>
    <property type="match status" value="1"/>
</dbReference>